<organism evidence="1 2">
    <name type="scientific">Melastoma candidum</name>
    <dbReference type="NCBI Taxonomy" id="119954"/>
    <lineage>
        <taxon>Eukaryota</taxon>
        <taxon>Viridiplantae</taxon>
        <taxon>Streptophyta</taxon>
        <taxon>Embryophyta</taxon>
        <taxon>Tracheophyta</taxon>
        <taxon>Spermatophyta</taxon>
        <taxon>Magnoliopsida</taxon>
        <taxon>eudicotyledons</taxon>
        <taxon>Gunneridae</taxon>
        <taxon>Pentapetalae</taxon>
        <taxon>rosids</taxon>
        <taxon>malvids</taxon>
        <taxon>Myrtales</taxon>
        <taxon>Melastomataceae</taxon>
        <taxon>Melastomatoideae</taxon>
        <taxon>Melastomateae</taxon>
        <taxon>Melastoma</taxon>
    </lineage>
</organism>
<evidence type="ECO:0000313" key="1">
    <source>
        <dbReference type="EMBL" id="KAI4379599.1"/>
    </source>
</evidence>
<accession>A0ACB9RL55</accession>
<comment type="caution">
    <text evidence="1">The sequence shown here is derived from an EMBL/GenBank/DDBJ whole genome shotgun (WGS) entry which is preliminary data.</text>
</comment>
<proteinExistence type="predicted"/>
<sequence>MQNNLSASQHHPWEDQGPPRPSHSRRRRWLKTVDQYFVGANNSIRGGGGDNRALSRNSRMKFDNLLRTVDLDARVLIWGKNPEIQINDNRSSTGYNKWTAKADKNILQKPSFNIDHR</sequence>
<protein>
    <submittedName>
        <fullName evidence="1">Uncharacterized protein</fullName>
    </submittedName>
</protein>
<dbReference type="Proteomes" id="UP001057402">
    <property type="component" value="Chromosome 3"/>
</dbReference>
<gene>
    <name evidence="1" type="ORF">MLD38_005877</name>
</gene>
<evidence type="ECO:0000313" key="2">
    <source>
        <dbReference type="Proteomes" id="UP001057402"/>
    </source>
</evidence>
<dbReference type="EMBL" id="CM042882">
    <property type="protein sequence ID" value="KAI4379599.1"/>
    <property type="molecule type" value="Genomic_DNA"/>
</dbReference>
<name>A0ACB9RL55_9MYRT</name>
<reference evidence="2" key="1">
    <citation type="journal article" date="2023" name="Front. Plant Sci.">
        <title>Chromosomal-level genome assembly of Melastoma candidum provides insights into trichome evolution.</title>
        <authorList>
            <person name="Zhong Y."/>
            <person name="Wu W."/>
            <person name="Sun C."/>
            <person name="Zou P."/>
            <person name="Liu Y."/>
            <person name="Dai S."/>
            <person name="Zhou R."/>
        </authorList>
    </citation>
    <scope>NUCLEOTIDE SEQUENCE [LARGE SCALE GENOMIC DNA]</scope>
</reference>
<keyword evidence="2" id="KW-1185">Reference proteome</keyword>